<keyword evidence="1" id="KW-0472">Membrane</keyword>
<accession>A0A0F9IH46</accession>
<protein>
    <submittedName>
        <fullName evidence="2">Uncharacterized protein</fullName>
    </submittedName>
</protein>
<reference evidence="2" key="1">
    <citation type="journal article" date="2015" name="Nature">
        <title>Complex archaea that bridge the gap between prokaryotes and eukaryotes.</title>
        <authorList>
            <person name="Spang A."/>
            <person name="Saw J.H."/>
            <person name="Jorgensen S.L."/>
            <person name="Zaremba-Niedzwiedzka K."/>
            <person name="Martijn J."/>
            <person name="Lind A.E."/>
            <person name="van Eijk R."/>
            <person name="Schleper C."/>
            <person name="Guy L."/>
            <person name="Ettema T.J."/>
        </authorList>
    </citation>
    <scope>NUCLEOTIDE SEQUENCE</scope>
</reference>
<name>A0A0F9IH46_9ZZZZ</name>
<dbReference type="AlphaFoldDB" id="A0A0F9IH46"/>
<dbReference type="EMBL" id="LAZR01014072">
    <property type="protein sequence ID" value="KKM19084.1"/>
    <property type="molecule type" value="Genomic_DNA"/>
</dbReference>
<sequence length="94" mass="8979">MSRAGATVGAFGGSVIGAMGGLAAGGYLADRKRERPGYDYDPDDASATISVVGMLGTGLGGMIGAAIGAGSSKPKQITAGVGALPSNMGGGMFP</sequence>
<gene>
    <name evidence="2" type="ORF">LCGC14_1659240</name>
</gene>
<feature type="transmembrane region" description="Helical" evidence="1">
    <location>
        <begin position="47"/>
        <end position="67"/>
    </location>
</feature>
<keyword evidence="1" id="KW-0812">Transmembrane</keyword>
<keyword evidence="1" id="KW-1133">Transmembrane helix</keyword>
<organism evidence="2">
    <name type="scientific">marine sediment metagenome</name>
    <dbReference type="NCBI Taxonomy" id="412755"/>
    <lineage>
        <taxon>unclassified sequences</taxon>
        <taxon>metagenomes</taxon>
        <taxon>ecological metagenomes</taxon>
    </lineage>
</organism>
<proteinExistence type="predicted"/>
<evidence type="ECO:0000256" key="1">
    <source>
        <dbReference type="SAM" id="Phobius"/>
    </source>
</evidence>
<comment type="caution">
    <text evidence="2">The sequence shown here is derived from an EMBL/GenBank/DDBJ whole genome shotgun (WGS) entry which is preliminary data.</text>
</comment>
<evidence type="ECO:0000313" key="2">
    <source>
        <dbReference type="EMBL" id="KKM19084.1"/>
    </source>
</evidence>